<proteinExistence type="predicted"/>
<dbReference type="CDD" id="cd06587">
    <property type="entry name" value="VOC"/>
    <property type="match status" value="1"/>
</dbReference>
<keyword evidence="2" id="KW-0560">Oxidoreductase</keyword>
<protein>
    <submittedName>
        <fullName evidence="2">Glyoxalase/Bleomycin resistance protein/Dioxygenase superfamily</fullName>
    </submittedName>
</protein>
<dbReference type="InterPro" id="IPR029068">
    <property type="entry name" value="Glyas_Bleomycin-R_OHBP_Dase"/>
</dbReference>
<feature type="domain" description="VOC" evidence="1">
    <location>
        <begin position="3"/>
        <end position="115"/>
    </location>
</feature>
<dbReference type="AlphaFoldDB" id="A0A117M276"/>
<dbReference type="GO" id="GO:0051213">
    <property type="term" value="F:dioxygenase activity"/>
    <property type="evidence" value="ECO:0007669"/>
    <property type="project" value="UniProtKB-KW"/>
</dbReference>
<evidence type="ECO:0000259" key="1">
    <source>
        <dbReference type="PROSITE" id="PS51819"/>
    </source>
</evidence>
<reference evidence="3" key="1">
    <citation type="journal article" date="2015" name="MBio">
        <title>Genome-Resolved Metagenomic Analysis Reveals Roles for Candidate Phyla and Other Microbial Community Members in Biogeochemical Transformations in Oil Reservoirs.</title>
        <authorList>
            <person name="Hu P."/>
            <person name="Tom L."/>
            <person name="Singh A."/>
            <person name="Thomas B.C."/>
            <person name="Baker B.J."/>
            <person name="Piceno Y.M."/>
            <person name="Andersen G.L."/>
            <person name="Banfield J.F."/>
        </authorList>
    </citation>
    <scope>NUCLEOTIDE SEQUENCE [LARGE SCALE GENOMIC DNA]</scope>
</reference>
<dbReference type="Pfam" id="PF00903">
    <property type="entry name" value="Glyoxalase"/>
    <property type="match status" value="1"/>
</dbReference>
<gene>
    <name evidence="2" type="ORF">XD94_1021</name>
</gene>
<dbReference type="EMBL" id="LGGP01000167">
    <property type="protein sequence ID" value="KUK80365.1"/>
    <property type="molecule type" value="Genomic_DNA"/>
</dbReference>
<dbReference type="SUPFAM" id="SSF54593">
    <property type="entry name" value="Glyoxalase/Bleomycin resistance protein/Dihydroxybiphenyl dioxygenase"/>
    <property type="match status" value="1"/>
</dbReference>
<dbReference type="InterPro" id="IPR037523">
    <property type="entry name" value="VOC_core"/>
</dbReference>
<accession>A0A117M276</accession>
<evidence type="ECO:0000313" key="3">
    <source>
        <dbReference type="Proteomes" id="UP000054092"/>
    </source>
</evidence>
<dbReference type="Proteomes" id="UP000054092">
    <property type="component" value="Unassembled WGS sequence"/>
</dbReference>
<organism evidence="2 3">
    <name type="scientific">Mesotoga prima</name>
    <dbReference type="NCBI Taxonomy" id="1184387"/>
    <lineage>
        <taxon>Bacteria</taxon>
        <taxon>Thermotogati</taxon>
        <taxon>Thermotogota</taxon>
        <taxon>Thermotogae</taxon>
        <taxon>Kosmotogales</taxon>
        <taxon>Kosmotogaceae</taxon>
        <taxon>Mesotoga</taxon>
    </lineage>
</organism>
<dbReference type="Gene3D" id="3.10.180.10">
    <property type="entry name" value="2,3-Dihydroxybiphenyl 1,2-Dioxygenase, domain 1"/>
    <property type="match status" value="1"/>
</dbReference>
<comment type="caution">
    <text evidence="2">The sequence shown here is derived from an EMBL/GenBank/DDBJ whole genome shotgun (WGS) entry which is preliminary data.</text>
</comment>
<dbReference type="PROSITE" id="PS51819">
    <property type="entry name" value="VOC"/>
    <property type="match status" value="1"/>
</dbReference>
<evidence type="ECO:0000313" key="2">
    <source>
        <dbReference type="EMBL" id="KUK80365.1"/>
    </source>
</evidence>
<sequence>MKVINSIVFFGTSNLGSARTFYKDLIGLDLFKDQGKCLIFSTPGGGMLGFCNHLHDRSRKGDPIITLLTENVDEFHRKLISAGVVCTDPIVNEEFNIYHFFTSDPDGHRLEIQRFLEE</sequence>
<dbReference type="PATRIC" id="fig|1184387.3.peg.1432"/>
<name>A0A117M276_9BACT</name>
<keyword evidence="2" id="KW-0223">Dioxygenase</keyword>
<dbReference type="InterPro" id="IPR004360">
    <property type="entry name" value="Glyas_Fos-R_dOase_dom"/>
</dbReference>